<reference evidence="9 10" key="1">
    <citation type="submission" date="2016-10" db="EMBL/GenBank/DDBJ databases">
        <authorList>
            <person name="de Groot N.N."/>
        </authorList>
    </citation>
    <scope>NUCLEOTIDE SEQUENCE [LARGE SCALE GENOMIC DNA]</scope>
    <source>
        <strain evidence="9 10">DSM 20475</strain>
    </source>
</reference>
<dbReference type="EMBL" id="FNAF01000002">
    <property type="protein sequence ID" value="SDD30928.1"/>
    <property type="molecule type" value="Genomic_DNA"/>
</dbReference>
<evidence type="ECO:0000256" key="5">
    <source>
        <dbReference type="ARBA" id="ARBA00022989"/>
    </source>
</evidence>
<feature type="domain" description="EamA" evidence="8">
    <location>
        <begin position="7"/>
        <end position="134"/>
    </location>
</feature>
<evidence type="ECO:0000313" key="10">
    <source>
        <dbReference type="Proteomes" id="UP000198995"/>
    </source>
</evidence>
<dbReference type="SUPFAM" id="SSF103481">
    <property type="entry name" value="Multidrug resistance efflux transporter EmrE"/>
    <property type="match status" value="2"/>
</dbReference>
<accession>A0A1G6TP94</accession>
<dbReference type="GO" id="GO:0005886">
    <property type="term" value="C:plasma membrane"/>
    <property type="evidence" value="ECO:0007669"/>
    <property type="project" value="UniProtKB-SubCell"/>
</dbReference>
<evidence type="ECO:0000256" key="2">
    <source>
        <dbReference type="ARBA" id="ARBA00007362"/>
    </source>
</evidence>
<feature type="transmembrane region" description="Helical" evidence="7">
    <location>
        <begin position="239"/>
        <end position="258"/>
    </location>
</feature>
<dbReference type="Proteomes" id="UP000198995">
    <property type="component" value="Unassembled WGS sequence"/>
</dbReference>
<dbReference type="InterPro" id="IPR051258">
    <property type="entry name" value="Diverse_Substrate_Transporter"/>
</dbReference>
<feature type="transmembrane region" description="Helical" evidence="7">
    <location>
        <begin position="89"/>
        <end position="112"/>
    </location>
</feature>
<evidence type="ECO:0000256" key="6">
    <source>
        <dbReference type="ARBA" id="ARBA00023136"/>
    </source>
</evidence>
<name>A0A1G6TP94_PEPNI</name>
<dbReference type="OrthoDB" id="9804865at2"/>
<keyword evidence="3" id="KW-1003">Cell membrane</keyword>
<evidence type="ECO:0000256" key="3">
    <source>
        <dbReference type="ARBA" id="ARBA00022475"/>
    </source>
</evidence>
<feature type="transmembrane region" description="Helical" evidence="7">
    <location>
        <begin position="264"/>
        <end position="283"/>
    </location>
</feature>
<sequence>MAHKQAELLLAFVIICRASAMMFSKIALASLSPMNLLAWRFVPAFIIIAVIFHRQLRQASAKAWLHGAILGTGFFATMTFEMWSLKASAATNVALLENTAIIWTPLVIAILARRLPRTQSIFSSVIAFVGVGCLTLSGKGFYISAEDAHALTAAFLYTTVIILTDRFAKENADDVVPMGIIQIGVLGALALVSTPVTGGFSLPVGQEVWLCLAFLIIVCTGFGFTLQPLAQRYVSAERAGLFCGLNPFFAAILAAVFLQERLSLQGYTGLVLILSAVLLPYLAQSVHHFPIKGLKHLKYKTEP</sequence>
<dbReference type="AlphaFoldDB" id="A0A1G6TP94"/>
<dbReference type="InterPro" id="IPR000620">
    <property type="entry name" value="EamA_dom"/>
</dbReference>
<keyword evidence="10" id="KW-1185">Reference proteome</keyword>
<protein>
    <submittedName>
        <fullName evidence="9">Permease of the drug/metabolite transporter (DMT) superfamily</fullName>
    </submittedName>
</protein>
<evidence type="ECO:0000259" key="8">
    <source>
        <dbReference type="Pfam" id="PF00892"/>
    </source>
</evidence>
<feature type="transmembrane region" description="Helical" evidence="7">
    <location>
        <begin position="36"/>
        <end position="52"/>
    </location>
</feature>
<dbReference type="Pfam" id="PF00892">
    <property type="entry name" value="EamA"/>
    <property type="match status" value="2"/>
</dbReference>
<feature type="domain" description="EamA" evidence="8">
    <location>
        <begin position="150"/>
        <end position="279"/>
    </location>
</feature>
<organism evidence="9 10">
    <name type="scientific">Peptococcus niger</name>
    <dbReference type="NCBI Taxonomy" id="2741"/>
    <lineage>
        <taxon>Bacteria</taxon>
        <taxon>Bacillati</taxon>
        <taxon>Bacillota</taxon>
        <taxon>Clostridia</taxon>
        <taxon>Eubacteriales</taxon>
        <taxon>Peptococcaceae</taxon>
        <taxon>Peptococcus</taxon>
    </lineage>
</organism>
<proteinExistence type="inferred from homology"/>
<feature type="transmembrane region" description="Helical" evidence="7">
    <location>
        <begin position="148"/>
        <end position="168"/>
    </location>
</feature>
<feature type="transmembrane region" description="Helical" evidence="7">
    <location>
        <begin position="175"/>
        <end position="196"/>
    </location>
</feature>
<dbReference type="STRING" id="2741.SAMN04489866_102200"/>
<evidence type="ECO:0000256" key="1">
    <source>
        <dbReference type="ARBA" id="ARBA00004651"/>
    </source>
</evidence>
<dbReference type="Gene3D" id="1.10.3730.20">
    <property type="match status" value="1"/>
</dbReference>
<comment type="similarity">
    <text evidence="2">Belongs to the EamA transporter family.</text>
</comment>
<dbReference type="PANTHER" id="PTHR42920:SF5">
    <property type="entry name" value="EAMA DOMAIN-CONTAINING PROTEIN"/>
    <property type="match status" value="1"/>
</dbReference>
<dbReference type="InterPro" id="IPR037185">
    <property type="entry name" value="EmrE-like"/>
</dbReference>
<evidence type="ECO:0000256" key="7">
    <source>
        <dbReference type="SAM" id="Phobius"/>
    </source>
</evidence>
<comment type="subcellular location">
    <subcellularLocation>
        <location evidence="1">Cell membrane</location>
        <topology evidence="1">Multi-pass membrane protein</topology>
    </subcellularLocation>
</comment>
<evidence type="ECO:0000313" key="9">
    <source>
        <dbReference type="EMBL" id="SDD30928.1"/>
    </source>
</evidence>
<evidence type="ECO:0000256" key="4">
    <source>
        <dbReference type="ARBA" id="ARBA00022692"/>
    </source>
</evidence>
<feature type="transmembrane region" description="Helical" evidence="7">
    <location>
        <begin position="208"/>
        <end position="227"/>
    </location>
</feature>
<keyword evidence="5 7" id="KW-1133">Transmembrane helix</keyword>
<gene>
    <name evidence="9" type="ORF">SAMN04489866_102200</name>
</gene>
<keyword evidence="4 7" id="KW-0812">Transmembrane</keyword>
<keyword evidence="6 7" id="KW-0472">Membrane</keyword>
<feature type="transmembrane region" description="Helical" evidence="7">
    <location>
        <begin position="121"/>
        <end position="142"/>
    </location>
</feature>
<dbReference type="PANTHER" id="PTHR42920">
    <property type="entry name" value="OS03G0707200 PROTEIN-RELATED"/>
    <property type="match status" value="1"/>
</dbReference>
<feature type="transmembrane region" description="Helical" evidence="7">
    <location>
        <begin position="64"/>
        <end position="83"/>
    </location>
</feature>
<dbReference type="RefSeq" id="WP_159427955.1">
    <property type="nucleotide sequence ID" value="NZ_FNAF01000002.1"/>
</dbReference>